<feature type="transmembrane region" description="Helical" evidence="10">
    <location>
        <begin position="320"/>
        <end position="337"/>
    </location>
</feature>
<evidence type="ECO:0000256" key="2">
    <source>
        <dbReference type="ARBA" id="ARBA00004922"/>
    </source>
</evidence>
<reference evidence="13" key="1">
    <citation type="submission" date="2013-09" db="EMBL/GenBank/DDBJ databases">
        <title>The Genome Sequence of Anopheles culicifacies species A.</title>
        <authorList>
            <consortium name="The Broad Institute Genomics Platform"/>
            <person name="Neafsey D.E."/>
            <person name="Besansky N."/>
            <person name="Howell P."/>
            <person name="Walton C."/>
            <person name="Young S.K."/>
            <person name="Zeng Q."/>
            <person name="Gargeya S."/>
            <person name="Fitzgerald M."/>
            <person name="Haas B."/>
            <person name="Abouelleil A."/>
            <person name="Allen A.W."/>
            <person name="Alvarado L."/>
            <person name="Arachchi H.M."/>
            <person name="Berlin A.M."/>
            <person name="Chapman S.B."/>
            <person name="Gainer-Dewar J."/>
            <person name="Goldberg J."/>
            <person name="Griggs A."/>
            <person name="Gujja S."/>
            <person name="Hansen M."/>
            <person name="Howarth C."/>
            <person name="Imamovic A."/>
            <person name="Ireland A."/>
            <person name="Larimer J."/>
            <person name="McCowan C."/>
            <person name="Murphy C."/>
            <person name="Pearson M."/>
            <person name="Poon T.W."/>
            <person name="Priest M."/>
            <person name="Roberts A."/>
            <person name="Saif S."/>
            <person name="Shea T."/>
            <person name="Sisk P."/>
            <person name="Sykes S."/>
            <person name="Wortman J."/>
            <person name="Nusbaum C."/>
            <person name="Birren B."/>
        </authorList>
    </citation>
    <scope>NUCLEOTIDE SEQUENCE [LARGE SCALE GENOMIC DNA]</scope>
    <source>
        <strain evidence="13">A-37</strain>
    </source>
</reference>
<keyword evidence="5" id="KW-0808">Transferase</keyword>
<dbReference type="Proteomes" id="UP000075883">
    <property type="component" value="Unassembled WGS sequence"/>
</dbReference>
<feature type="chain" id="PRO_5008128321" description="Mannosyltransferase" evidence="11">
    <location>
        <begin position="23"/>
        <end position="542"/>
    </location>
</feature>
<comment type="similarity">
    <text evidence="3 10">Belongs to the glycosyltransferase 22 family.</text>
</comment>
<keyword evidence="7 10" id="KW-0256">Endoplasmic reticulum</keyword>
<evidence type="ECO:0000313" key="13">
    <source>
        <dbReference type="Proteomes" id="UP000075883"/>
    </source>
</evidence>
<dbReference type="GO" id="GO:0000026">
    <property type="term" value="F:alpha-1,2-mannosyltransferase activity"/>
    <property type="evidence" value="ECO:0007669"/>
    <property type="project" value="TreeGrafter"/>
</dbReference>
<dbReference type="Pfam" id="PF03901">
    <property type="entry name" value="Glyco_transf_22"/>
    <property type="match status" value="1"/>
</dbReference>
<keyword evidence="11" id="KW-0732">Signal</keyword>
<evidence type="ECO:0000256" key="11">
    <source>
        <dbReference type="SAM" id="SignalP"/>
    </source>
</evidence>
<feature type="transmembrane region" description="Helical" evidence="10">
    <location>
        <begin position="264"/>
        <end position="284"/>
    </location>
</feature>
<feature type="signal peptide" evidence="11">
    <location>
        <begin position="1"/>
        <end position="22"/>
    </location>
</feature>
<dbReference type="PANTHER" id="PTHR22760">
    <property type="entry name" value="GLYCOSYLTRANSFERASE"/>
    <property type="match status" value="1"/>
</dbReference>
<feature type="transmembrane region" description="Helical" evidence="10">
    <location>
        <begin position="199"/>
        <end position="217"/>
    </location>
</feature>
<comment type="subcellular location">
    <subcellularLocation>
        <location evidence="1 10">Endoplasmic reticulum membrane</location>
        <topology evidence="1 10">Multi-pass membrane protein</topology>
    </subcellularLocation>
</comment>
<keyword evidence="13" id="KW-1185">Reference proteome</keyword>
<comment type="pathway">
    <text evidence="2">Protein modification; protein glycosylation.</text>
</comment>
<evidence type="ECO:0000256" key="8">
    <source>
        <dbReference type="ARBA" id="ARBA00022989"/>
    </source>
</evidence>
<feature type="transmembrane region" description="Helical" evidence="10">
    <location>
        <begin position="162"/>
        <end position="187"/>
    </location>
</feature>
<organism evidence="12 13">
    <name type="scientific">Anopheles culicifacies</name>
    <dbReference type="NCBI Taxonomy" id="139723"/>
    <lineage>
        <taxon>Eukaryota</taxon>
        <taxon>Metazoa</taxon>
        <taxon>Ecdysozoa</taxon>
        <taxon>Arthropoda</taxon>
        <taxon>Hexapoda</taxon>
        <taxon>Insecta</taxon>
        <taxon>Pterygota</taxon>
        <taxon>Neoptera</taxon>
        <taxon>Endopterygota</taxon>
        <taxon>Diptera</taxon>
        <taxon>Nematocera</taxon>
        <taxon>Culicoidea</taxon>
        <taxon>Culicidae</taxon>
        <taxon>Anophelinae</taxon>
        <taxon>Anopheles</taxon>
        <taxon>culicifacies species complex</taxon>
    </lineage>
</organism>
<keyword evidence="8 10" id="KW-1133">Transmembrane helix</keyword>
<keyword evidence="4 10" id="KW-0328">Glycosyltransferase</keyword>
<protein>
    <recommendedName>
        <fullName evidence="10">Mannosyltransferase</fullName>
        <ecNumber evidence="10">2.4.1.-</ecNumber>
    </recommendedName>
</protein>
<evidence type="ECO:0000256" key="10">
    <source>
        <dbReference type="RuleBase" id="RU363075"/>
    </source>
</evidence>
<evidence type="ECO:0000313" key="12">
    <source>
        <dbReference type="EnsemblMetazoa" id="ACUA015730-PA"/>
    </source>
</evidence>
<feature type="transmembrane region" description="Helical" evidence="10">
    <location>
        <begin position="137"/>
        <end position="156"/>
    </location>
</feature>
<evidence type="ECO:0000256" key="4">
    <source>
        <dbReference type="ARBA" id="ARBA00022676"/>
    </source>
</evidence>
<dbReference type="GO" id="GO:0006487">
    <property type="term" value="P:protein N-linked glycosylation"/>
    <property type="evidence" value="ECO:0007669"/>
    <property type="project" value="TreeGrafter"/>
</dbReference>
<dbReference type="UniPathway" id="UPA00378"/>
<dbReference type="EMBL" id="AXCM01011896">
    <property type="status" value="NOT_ANNOTATED_CDS"/>
    <property type="molecule type" value="Genomic_DNA"/>
</dbReference>
<dbReference type="PANTHER" id="PTHR22760:SF2">
    <property type="entry name" value="ALPHA-1,2-MANNOSYLTRANSFERASE ALG9"/>
    <property type="match status" value="1"/>
</dbReference>
<dbReference type="AlphaFoldDB" id="A0A182MDP1"/>
<dbReference type="InterPro" id="IPR005599">
    <property type="entry name" value="GPI_mannosylTrfase"/>
</dbReference>
<reference evidence="12" key="2">
    <citation type="submission" date="2020-05" db="UniProtKB">
        <authorList>
            <consortium name="EnsemblMetazoa"/>
        </authorList>
    </citation>
    <scope>IDENTIFICATION</scope>
    <source>
        <strain evidence="12">A-37</strain>
    </source>
</reference>
<evidence type="ECO:0000256" key="7">
    <source>
        <dbReference type="ARBA" id="ARBA00022824"/>
    </source>
</evidence>
<evidence type="ECO:0000256" key="5">
    <source>
        <dbReference type="ARBA" id="ARBA00022679"/>
    </source>
</evidence>
<feature type="transmembrane region" description="Helical" evidence="10">
    <location>
        <begin position="75"/>
        <end position="101"/>
    </location>
</feature>
<dbReference type="STRING" id="139723.A0A182MDP1"/>
<proteinExistence type="inferred from homology"/>
<evidence type="ECO:0000256" key="9">
    <source>
        <dbReference type="ARBA" id="ARBA00023136"/>
    </source>
</evidence>
<dbReference type="EC" id="2.4.1.-" evidence="10"/>
<evidence type="ECO:0000256" key="3">
    <source>
        <dbReference type="ARBA" id="ARBA00007063"/>
    </source>
</evidence>
<evidence type="ECO:0000256" key="1">
    <source>
        <dbReference type="ARBA" id="ARBA00004477"/>
    </source>
</evidence>
<dbReference type="VEuPathDB" id="VectorBase:ACUA015730"/>
<keyword evidence="9 10" id="KW-0472">Membrane</keyword>
<dbReference type="GO" id="GO:0005789">
    <property type="term" value="C:endoplasmic reticulum membrane"/>
    <property type="evidence" value="ECO:0007669"/>
    <property type="project" value="UniProtKB-SubCell"/>
</dbReference>
<dbReference type="EnsemblMetazoa" id="ACUA015730-RA">
    <property type="protein sequence ID" value="ACUA015730-PA"/>
    <property type="gene ID" value="ACUA015730"/>
</dbReference>
<accession>A0A182MDP1</accession>
<feature type="transmembrane region" description="Helical" evidence="10">
    <location>
        <begin position="296"/>
        <end position="314"/>
    </location>
</feature>
<keyword evidence="6 10" id="KW-0812">Transmembrane</keyword>
<name>A0A182MDP1_9DIPT</name>
<sequence length="542" mass="61904">MSALKSNMFVVFTLVVVRVQSALWSIISDCDETFNYWEPLHYLLKGSGFQTWEYSPEFGLRSYSYLWLHGLPAKILGFVVDNGVVIFYSVRCLLAIVCALLEYRLYKVLGRKCGGGVCNLWLFFQLVNAGMYISSTALLPSSFAMYITLATIAAWLNDDLRTGVAVTALSGLIGWPFAVIVAIPFALEQLFWKRQIVPFVKNALLFGCMFGIPIVLIDSVYFGKFTVAAWNIIHYNVFTSHGPDLYGVEPVMFYVKNLFLNHNITLVLSVCYPVVVILAAALGVRNTKNRLSPIRGLWVMTPLYLWLLVFVIQPHKEERFIFPVYPFFSLGTALLLDQTFSHMKRYFGAAKSTFPNRLMGFAVLGIALFLGVTRMMASSIYYRAPMTILNGLPAANDQEMNVCYGKEWYRFPGSFFLPPSYRARFVESSFTGMLPAYFQETYNGTQIVHPYFNDQNKGHPHMLFELSECDFLVDLDTGAFYDEQNKEPNYSLDRKMWSIVDSINFVQAAKSESFARAYYVPSMSYPYLVYGRYNLLQRIKFN</sequence>
<evidence type="ECO:0000256" key="6">
    <source>
        <dbReference type="ARBA" id="ARBA00022692"/>
    </source>
</evidence>
<feature type="transmembrane region" description="Helical" evidence="10">
    <location>
        <begin position="358"/>
        <end position="382"/>
    </location>
</feature>